<dbReference type="PANTHER" id="PTHR43304:SF1">
    <property type="entry name" value="PAC DOMAIN-CONTAINING PROTEIN"/>
    <property type="match status" value="1"/>
</dbReference>
<evidence type="ECO:0000313" key="7">
    <source>
        <dbReference type="EMBL" id="AEE49505.1"/>
    </source>
</evidence>
<dbReference type="EC" id="2.7.13.3" evidence="2"/>
<proteinExistence type="predicted"/>
<evidence type="ECO:0000259" key="6">
    <source>
        <dbReference type="PROSITE" id="PS50109"/>
    </source>
</evidence>
<dbReference type="Gene3D" id="1.10.287.130">
    <property type="match status" value="1"/>
</dbReference>
<dbReference type="Pfam" id="PF00512">
    <property type="entry name" value="HisKA"/>
    <property type="match status" value="1"/>
</dbReference>
<dbReference type="InterPro" id="IPR004358">
    <property type="entry name" value="Sig_transdc_His_kin-like_C"/>
</dbReference>
<dbReference type="SMART" id="SM00388">
    <property type="entry name" value="HisKA"/>
    <property type="match status" value="1"/>
</dbReference>
<dbReference type="KEGG" id="hhy:Halhy_1614"/>
<dbReference type="OrthoDB" id="9766459at2"/>
<dbReference type="InterPro" id="IPR003661">
    <property type="entry name" value="HisK_dim/P_dom"/>
</dbReference>
<name>F4L0M3_HALH1</name>
<comment type="catalytic activity">
    <reaction evidence="1">
        <text>ATP + protein L-histidine = ADP + protein N-phospho-L-histidine.</text>
        <dbReference type="EC" id="2.7.13.3"/>
    </reaction>
</comment>
<feature type="domain" description="Histidine kinase" evidence="6">
    <location>
        <begin position="257"/>
        <end position="483"/>
    </location>
</feature>
<dbReference type="PANTHER" id="PTHR43304">
    <property type="entry name" value="PHYTOCHROME-LIKE PROTEIN CPH1"/>
    <property type="match status" value="1"/>
</dbReference>
<dbReference type="InterPro" id="IPR036097">
    <property type="entry name" value="HisK_dim/P_sf"/>
</dbReference>
<evidence type="ECO:0000313" key="8">
    <source>
        <dbReference type="Proteomes" id="UP000008461"/>
    </source>
</evidence>
<dbReference type="InterPro" id="IPR035965">
    <property type="entry name" value="PAS-like_dom_sf"/>
</dbReference>
<accession>F4L0M3</accession>
<dbReference type="RefSeq" id="WP_013764059.1">
    <property type="nucleotide sequence ID" value="NC_015510.1"/>
</dbReference>
<dbReference type="InterPro" id="IPR052162">
    <property type="entry name" value="Sensor_kinase/Photoreceptor"/>
</dbReference>
<dbReference type="STRING" id="760192.Halhy_1614"/>
<reference key="2">
    <citation type="submission" date="2011-04" db="EMBL/GenBank/DDBJ databases">
        <title>Complete sequence of chromosome of Haliscomenobacter hydrossis DSM 1100.</title>
        <authorList>
            <consortium name="US DOE Joint Genome Institute (JGI-PGF)"/>
            <person name="Lucas S."/>
            <person name="Han J."/>
            <person name="Lapidus A."/>
            <person name="Bruce D."/>
            <person name="Goodwin L."/>
            <person name="Pitluck S."/>
            <person name="Peters L."/>
            <person name="Kyrpides N."/>
            <person name="Mavromatis K."/>
            <person name="Ivanova N."/>
            <person name="Ovchinnikova G."/>
            <person name="Pagani I."/>
            <person name="Daligault H."/>
            <person name="Detter J.C."/>
            <person name="Han C."/>
            <person name="Land M."/>
            <person name="Hauser L."/>
            <person name="Markowitz V."/>
            <person name="Cheng J.-F."/>
            <person name="Hugenholtz P."/>
            <person name="Woyke T."/>
            <person name="Wu D."/>
            <person name="Verbarg S."/>
            <person name="Frueling A."/>
            <person name="Brambilla E."/>
            <person name="Klenk H.-P."/>
            <person name="Eisen J.A."/>
        </authorList>
    </citation>
    <scope>NUCLEOTIDE SEQUENCE</scope>
    <source>
        <strain>DSM 1100</strain>
    </source>
</reference>
<dbReference type="SUPFAM" id="SSF55785">
    <property type="entry name" value="PYP-like sensor domain (PAS domain)"/>
    <property type="match status" value="1"/>
</dbReference>
<dbReference type="InterPro" id="IPR003594">
    <property type="entry name" value="HATPase_dom"/>
</dbReference>
<dbReference type="CDD" id="cd00082">
    <property type="entry name" value="HisKA"/>
    <property type="match status" value="1"/>
</dbReference>
<dbReference type="PROSITE" id="PS50109">
    <property type="entry name" value="HIS_KIN"/>
    <property type="match status" value="1"/>
</dbReference>
<dbReference type="eggNOG" id="COG4251">
    <property type="taxonomic scope" value="Bacteria"/>
</dbReference>
<sequence length="483" mass="55075">MTDEYVHIFRESPIGLLLFESVYTSTENVNWICRDANPSACQMLNIDVPGGLSIDAFFPFDVVEALLSKEPITTDFFLPDSMKWLTLNRVQHESKMILTVADVTAQKQLVNTNERTLKLYQALSNSLSDNEIFIFDKDYNIILTEGSPRYIRFSDEENFVGKNLNDLIDSGKFSFLKSHINEIFNQDKRNDFEHEIEGSFYTTSLYSAGNRETEANNLTGVLLIKDVTALNRKQRELELLNKRIDRSNQELENFAYVASHDLHAPLRKIQSFGKLLADRYAEVLTGQGKIYLERILVSAQRMERLLDDLLSYSRATRNTEELIPTDLGQILHEVLSDHNLTDHPNIKLDIPSDLPVIPAIPSQMRQLFQNLLDNACKFVRVDIPPIIQLRYYKIQAPAMPELELLPDTDYCMLEFEDNGIGFDQENAERIFNIFQRLHGLSEYQGSGIGLAICKKVVDNHRGGIKARGEKGVGAIFTVVLPFA</sequence>
<dbReference type="PRINTS" id="PR00344">
    <property type="entry name" value="BCTRLSENSOR"/>
</dbReference>
<dbReference type="AlphaFoldDB" id="F4L0M3"/>
<protein>
    <recommendedName>
        <fullName evidence="2">histidine kinase</fullName>
        <ecNumber evidence="2">2.7.13.3</ecNumber>
    </recommendedName>
</protein>
<evidence type="ECO:0000256" key="1">
    <source>
        <dbReference type="ARBA" id="ARBA00000085"/>
    </source>
</evidence>
<dbReference type="InterPro" id="IPR036890">
    <property type="entry name" value="HATPase_C_sf"/>
</dbReference>
<dbReference type="InterPro" id="IPR005467">
    <property type="entry name" value="His_kinase_dom"/>
</dbReference>
<gene>
    <name evidence="7" type="ordered locus">Halhy_1614</name>
</gene>
<dbReference type="EMBL" id="CP002691">
    <property type="protein sequence ID" value="AEE49505.1"/>
    <property type="molecule type" value="Genomic_DNA"/>
</dbReference>
<dbReference type="SUPFAM" id="SSF55874">
    <property type="entry name" value="ATPase domain of HSP90 chaperone/DNA topoisomerase II/histidine kinase"/>
    <property type="match status" value="1"/>
</dbReference>
<dbReference type="Gene3D" id="3.30.565.10">
    <property type="entry name" value="Histidine kinase-like ATPase, C-terminal domain"/>
    <property type="match status" value="1"/>
</dbReference>
<dbReference type="SMART" id="SM00387">
    <property type="entry name" value="HATPase_c"/>
    <property type="match status" value="1"/>
</dbReference>
<organism evidence="7 8">
    <name type="scientific">Haliscomenobacter hydrossis (strain ATCC 27775 / DSM 1100 / LMG 10767 / O)</name>
    <dbReference type="NCBI Taxonomy" id="760192"/>
    <lineage>
        <taxon>Bacteria</taxon>
        <taxon>Pseudomonadati</taxon>
        <taxon>Bacteroidota</taxon>
        <taxon>Saprospiria</taxon>
        <taxon>Saprospirales</taxon>
        <taxon>Haliscomenobacteraceae</taxon>
        <taxon>Haliscomenobacter</taxon>
    </lineage>
</organism>
<keyword evidence="3" id="KW-0597">Phosphoprotein</keyword>
<dbReference type="Gene3D" id="3.30.450.20">
    <property type="entry name" value="PAS domain"/>
    <property type="match status" value="1"/>
</dbReference>
<dbReference type="Proteomes" id="UP000008461">
    <property type="component" value="Chromosome"/>
</dbReference>
<keyword evidence="8" id="KW-1185">Reference proteome</keyword>
<keyword evidence="4" id="KW-0808">Transferase</keyword>
<evidence type="ECO:0000256" key="5">
    <source>
        <dbReference type="ARBA" id="ARBA00022777"/>
    </source>
</evidence>
<reference evidence="7 8" key="1">
    <citation type="journal article" date="2011" name="Stand. Genomic Sci.">
        <title>Complete genome sequence of Haliscomenobacter hydrossis type strain (O).</title>
        <authorList>
            <consortium name="US DOE Joint Genome Institute (JGI-PGF)"/>
            <person name="Daligault H."/>
            <person name="Lapidus A."/>
            <person name="Zeytun A."/>
            <person name="Nolan M."/>
            <person name="Lucas S."/>
            <person name="Del Rio T.G."/>
            <person name="Tice H."/>
            <person name="Cheng J.F."/>
            <person name="Tapia R."/>
            <person name="Han C."/>
            <person name="Goodwin L."/>
            <person name="Pitluck S."/>
            <person name="Liolios K."/>
            <person name="Pagani I."/>
            <person name="Ivanova N."/>
            <person name="Huntemann M."/>
            <person name="Mavromatis K."/>
            <person name="Mikhailova N."/>
            <person name="Pati A."/>
            <person name="Chen A."/>
            <person name="Palaniappan K."/>
            <person name="Land M."/>
            <person name="Hauser L."/>
            <person name="Brambilla E.M."/>
            <person name="Rohde M."/>
            <person name="Verbarg S."/>
            <person name="Goker M."/>
            <person name="Bristow J."/>
            <person name="Eisen J.A."/>
            <person name="Markowitz V."/>
            <person name="Hugenholtz P."/>
            <person name="Kyrpides N.C."/>
            <person name="Klenk H.P."/>
            <person name="Woyke T."/>
        </authorList>
    </citation>
    <scope>NUCLEOTIDE SEQUENCE [LARGE SCALE GENOMIC DNA]</scope>
    <source>
        <strain evidence="8">ATCC 27775 / DSM 1100 / LMG 10767 / O</strain>
    </source>
</reference>
<dbReference type="GO" id="GO:0000155">
    <property type="term" value="F:phosphorelay sensor kinase activity"/>
    <property type="evidence" value="ECO:0007669"/>
    <property type="project" value="InterPro"/>
</dbReference>
<evidence type="ECO:0000256" key="3">
    <source>
        <dbReference type="ARBA" id="ARBA00022553"/>
    </source>
</evidence>
<evidence type="ECO:0000256" key="2">
    <source>
        <dbReference type="ARBA" id="ARBA00012438"/>
    </source>
</evidence>
<dbReference type="Pfam" id="PF02518">
    <property type="entry name" value="HATPase_c"/>
    <property type="match status" value="1"/>
</dbReference>
<evidence type="ECO:0000256" key="4">
    <source>
        <dbReference type="ARBA" id="ARBA00022679"/>
    </source>
</evidence>
<keyword evidence="5 7" id="KW-0418">Kinase</keyword>
<dbReference type="HOGENOM" id="CLU_000445_114_71_10"/>
<dbReference type="SUPFAM" id="SSF47384">
    <property type="entry name" value="Homodimeric domain of signal transducing histidine kinase"/>
    <property type="match status" value="1"/>
</dbReference>